<evidence type="ECO:0000313" key="3">
    <source>
        <dbReference type="Proteomes" id="UP001228049"/>
    </source>
</evidence>
<evidence type="ECO:0000256" key="1">
    <source>
        <dbReference type="SAM" id="MobiDB-lite"/>
    </source>
</evidence>
<proteinExistence type="predicted"/>
<accession>A0AAD9B169</accession>
<comment type="caution">
    <text evidence="2">The sequence shown here is derived from an EMBL/GenBank/DDBJ whole genome shotgun (WGS) entry which is preliminary data.</text>
</comment>
<dbReference type="AlphaFoldDB" id="A0AAD9B169"/>
<sequence length="157" mass="17838">MNALPYLTQAKNRIAKVINPCIPTIDTSHLLQGNANNWLQTGLQISDEHHTQTIAALLAKLKQITEKEEQQAWEIACKWARSKYPTIQDRTFTQTAEDLCLMGIRISLRRPYYLNLRLRPPIPRTPRPSIQPTNNPPLGTPYPHGRPLSCPPRACPL</sequence>
<keyword evidence="3" id="KW-1185">Reference proteome</keyword>
<name>A0AAD9B169_DISEL</name>
<dbReference type="Proteomes" id="UP001228049">
    <property type="component" value="Unassembled WGS sequence"/>
</dbReference>
<feature type="region of interest" description="Disordered" evidence="1">
    <location>
        <begin position="123"/>
        <end position="145"/>
    </location>
</feature>
<evidence type="ECO:0000313" key="2">
    <source>
        <dbReference type="EMBL" id="KAK1875415.1"/>
    </source>
</evidence>
<reference evidence="2" key="1">
    <citation type="submission" date="2023-04" db="EMBL/GenBank/DDBJ databases">
        <title>Chromosome-level genome of Chaenocephalus aceratus.</title>
        <authorList>
            <person name="Park H."/>
        </authorList>
    </citation>
    <scope>NUCLEOTIDE SEQUENCE</scope>
    <source>
        <strain evidence="2">DE</strain>
        <tissue evidence="2">Muscle</tissue>
    </source>
</reference>
<dbReference type="EMBL" id="JASDAP010000134">
    <property type="protein sequence ID" value="KAK1875415.1"/>
    <property type="molecule type" value="Genomic_DNA"/>
</dbReference>
<protein>
    <submittedName>
        <fullName evidence="2">Alpha-14 glucan phosphorylase L-2 isozyme chloroplastic/amyloplastic</fullName>
    </submittedName>
</protein>
<organism evidence="2 3">
    <name type="scientific">Dissostichus eleginoides</name>
    <name type="common">Patagonian toothfish</name>
    <name type="synonym">Dissostichus amissus</name>
    <dbReference type="NCBI Taxonomy" id="100907"/>
    <lineage>
        <taxon>Eukaryota</taxon>
        <taxon>Metazoa</taxon>
        <taxon>Chordata</taxon>
        <taxon>Craniata</taxon>
        <taxon>Vertebrata</taxon>
        <taxon>Euteleostomi</taxon>
        <taxon>Actinopterygii</taxon>
        <taxon>Neopterygii</taxon>
        <taxon>Teleostei</taxon>
        <taxon>Neoteleostei</taxon>
        <taxon>Acanthomorphata</taxon>
        <taxon>Eupercaria</taxon>
        <taxon>Perciformes</taxon>
        <taxon>Notothenioidei</taxon>
        <taxon>Nototheniidae</taxon>
        <taxon>Dissostichus</taxon>
    </lineage>
</organism>
<gene>
    <name evidence="2" type="ORF">KUDE01_000081</name>
</gene>